<protein>
    <recommendedName>
        <fullName evidence="10">Potassium channel domain-containing protein</fullName>
    </recommendedName>
</protein>
<dbReference type="Gene3D" id="1.10.287.70">
    <property type="match status" value="1"/>
</dbReference>
<name>A0A7W4WAR9_9GAMM</name>
<evidence type="ECO:0000259" key="10">
    <source>
        <dbReference type="Pfam" id="PF07885"/>
    </source>
</evidence>
<gene>
    <name evidence="11" type="ORF">FHS09_000954</name>
</gene>
<dbReference type="PANTHER" id="PTHR11003">
    <property type="entry name" value="POTASSIUM CHANNEL, SUBFAMILY K"/>
    <property type="match status" value="1"/>
</dbReference>
<evidence type="ECO:0000256" key="8">
    <source>
        <dbReference type="SAM" id="MobiDB-lite"/>
    </source>
</evidence>
<dbReference type="AlphaFoldDB" id="A0A7W4WAR9"/>
<feature type="compositionally biased region" description="Basic residues" evidence="8">
    <location>
        <begin position="114"/>
        <end position="126"/>
    </location>
</feature>
<dbReference type="RefSeq" id="WP_183457230.1">
    <property type="nucleotide sequence ID" value="NZ_JACHWZ010000003.1"/>
</dbReference>
<dbReference type="GO" id="GO:0015271">
    <property type="term" value="F:outward rectifier potassium channel activity"/>
    <property type="evidence" value="ECO:0007669"/>
    <property type="project" value="TreeGrafter"/>
</dbReference>
<dbReference type="Pfam" id="PF07885">
    <property type="entry name" value="Ion_trans_2"/>
    <property type="match status" value="1"/>
</dbReference>
<keyword evidence="5" id="KW-0406">Ion transport</keyword>
<feature type="transmembrane region" description="Helical" evidence="9">
    <location>
        <begin position="76"/>
        <end position="97"/>
    </location>
</feature>
<keyword evidence="12" id="KW-1185">Reference proteome</keyword>
<keyword evidence="6 9" id="KW-0472">Membrane</keyword>
<proteinExistence type="predicted"/>
<sequence>MVVQLQPGIDPSNNMRYRDTAKRKLAIMVLAMLMTGTTFYSLVENWSVLDALYFSVVTLTTVGFGDLTPTRPISKAFTIIYILTGVGLLTAFIRALVRQAIPPDKSSAEPKGSVAHKRPRRAIHRR</sequence>
<comment type="caution">
    <text evidence="11">The sequence shown here is derived from an EMBL/GenBank/DDBJ whole genome shotgun (WGS) entry which is preliminary data.</text>
</comment>
<dbReference type="PANTHER" id="PTHR11003:SF291">
    <property type="entry name" value="IP11374P"/>
    <property type="match status" value="1"/>
</dbReference>
<dbReference type="Proteomes" id="UP000535937">
    <property type="component" value="Unassembled WGS sequence"/>
</dbReference>
<evidence type="ECO:0000313" key="11">
    <source>
        <dbReference type="EMBL" id="MBB3060141.1"/>
    </source>
</evidence>
<feature type="domain" description="Potassium channel" evidence="10">
    <location>
        <begin position="27"/>
        <end position="98"/>
    </location>
</feature>
<evidence type="ECO:0000256" key="5">
    <source>
        <dbReference type="ARBA" id="ARBA00023065"/>
    </source>
</evidence>
<dbReference type="SUPFAM" id="SSF81324">
    <property type="entry name" value="Voltage-gated potassium channels"/>
    <property type="match status" value="1"/>
</dbReference>
<evidence type="ECO:0000256" key="1">
    <source>
        <dbReference type="ARBA" id="ARBA00004141"/>
    </source>
</evidence>
<evidence type="ECO:0000256" key="4">
    <source>
        <dbReference type="ARBA" id="ARBA00022989"/>
    </source>
</evidence>
<feature type="region of interest" description="Disordered" evidence="8">
    <location>
        <begin position="103"/>
        <end position="126"/>
    </location>
</feature>
<dbReference type="EMBL" id="JACHWZ010000003">
    <property type="protein sequence ID" value="MBB3060141.1"/>
    <property type="molecule type" value="Genomic_DNA"/>
</dbReference>
<evidence type="ECO:0000256" key="6">
    <source>
        <dbReference type="ARBA" id="ARBA00023136"/>
    </source>
</evidence>
<dbReference type="GO" id="GO:0030322">
    <property type="term" value="P:stabilization of membrane potential"/>
    <property type="evidence" value="ECO:0007669"/>
    <property type="project" value="TreeGrafter"/>
</dbReference>
<dbReference type="GO" id="GO:0005886">
    <property type="term" value="C:plasma membrane"/>
    <property type="evidence" value="ECO:0007669"/>
    <property type="project" value="TreeGrafter"/>
</dbReference>
<keyword evidence="3 9" id="KW-0812">Transmembrane</keyword>
<evidence type="ECO:0000256" key="7">
    <source>
        <dbReference type="ARBA" id="ARBA00023303"/>
    </source>
</evidence>
<feature type="transmembrane region" description="Helical" evidence="9">
    <location>
        <begin position="25"/>
        <end position="43"/>
    </location>
</feature>
<keyword evidence="2" id="KW-0813">Transport</keyword>
<accession>A0A7W4WAR9</accession>
<dbReference type="InterPro" id="IPR003280">
    <property type="entry name" value="2pore_dom_K_chnl"/>
</dbReference>
<organism evidence="11 12">
    <name type="scientific">Microbulbifer rhizosphaerae</name>
    <dbReference type="NCBI Taxonomy" id="1562603"/>
    <lineage>
        <taxon>Bacteria</taxon>
        <taxon>Pseudomonadati</taxon>
        <taxon>Pseudomonadota</taxon>
        <taxon>Gammaproteobacteria</taxon>
        <taxon>Cellvibrionales</taxon>
        <taxon>Microbulbiferaceae</taxon>
        <taxon>Microbulbifer</taxon>
    </lineage>
</organism>
<dbReference type="GO" id="GO:0022841">
    <property type="term" value="F:potassium ion leak channel activity"/>
    <property type="evidence" value="ECO:0007669"/>
    <property type="project" value="TreeGrafter"/>
</dbReference>
<reference evidence="11 12" key="1">
    <citation type="submission" date="2020-08" db="EMBL/GenBank/DDBJ databases">
        <title>Genomic Encyclopedia of Type Strains, Phase III (KMG-III): the genomes of soil and plant-associated and newly described type strains.</title>
        <authorList>
            <person name="Whitman W."/>
        </authorList>
    </citation>
    <scope>NUCLEOTIDE SEQUENCE [LARGE SCALE GENOMIC DNA]</scope>
    <source>
        <strain evidence="11 12">CECT 8799</strain>
    </source>
</reference>
<comment type="subcellular location">
    <subcellularLocation>
        <location evidence="1">Membrane</location>
        <topology evidence="1">Multi-pass membrane protein</topology>
    </subcellularLocation>
</comment>
<evidence type="ECO:0000256" key="2">
    <source>
        <dbReference type="ARBA" id="ARBA00022448"/>
    </source>
</evidence>
<keyword evidence="7" id="KW-0407">Ion channel</keyword>
<evidence type="ECO:0000313" key="12">
    <source>
        <dbReference type="Proteomes" id="UP000535937"/>
    </source>
</evidence>
<evidence type="ECO:0000256" key="3">
    <source>
        <dbReference type="ARBA" id="ARBA00022692"/>
    </source>
</evidence>
<keyword evidence="4 9" id="KW-1133">Transmembrane helix</keyword>
<dbReference type="InterPro" id="IPR013099">
    <property type="entry name" value="K_chnl_dom"/>
</dbReference>
<evidence type="ECO:0000256" key="9">
    <source>
        <dbReference type="SAM" id="Phobius"/>
    </source>
</evidence>